<keyword evidence="2" id="KW-0732">Signal</keyword>
<dbReference type="Proteomes" id="UP000237968">
    <property type="component" value="Unassembled WGS sequence"/>
</dbReference>
<sequence>MNAFSTKRIRTALLTLAGVAGLAAVVATTTTEAEAGPGQDNHYVVQAGGFNDVMFGDTLTIHRTGDGQMAFVSVDGHEFLQTPDLVSHTSDNANSQQTYAGTTVTELPGGGTRVDIDHGDGSSTTVVHDPNGGPNGGSRTTVGHTGSDGSTTTTTTTTDGSDGSSTTTTSRS</sequence>
<dbReference type="EMBL" id="PVNK01000165">
    <property type="protein sequence ID" value="PRP96586.1"/>
    <property type="molecule type" value="Genomic_DNA"/>
</dbReference>
<feature type="region of interest" description="Disordered" evidence="1">
    <location>
        <begin position="103"/>
        <end position="172"/>
    </location>
</feature>
<feature type="signal peptide" evidence="2">
    <location>
        <begin position="1"/>
        <end position="35"/>
    </location>
</feature>
<evidence type="ECO:0000256" key="2">
    <source>
        <dbReference type="SAM" id="SignalP"/>
    </source>
</evidence>
<organism evidence="3 4">
    <name type="scientific">Enhygromyxa salina</name>
    <dbReference type="NCBI Taxonomy" id="215803"/>
    <lineage>
        <taxon>Bacteria</taxon>
        <taxon>Pseudomonadati</taxon>
        <taxon>Myxococcota</taxon>
        <taxon>Polyangia</taxon>
        <taxon>Nannocystales</taxon>
        <taxon>Nannocystaceae</taxon>
        <taxon>Enhygromyxa</taxon>
    </lineage>
</organism>
<evidence type="ECO:0000256" key="1">
    <source>
        <dbReference type="SAM" id="MobiDB-lite"/>
    </source>
</evidence>
<accession>A0A2S9XUP2</accession>
<dbReference type="RefSeq" id="WP_106392999.1">
    <property type="nucleotide sequence ID" value="NZ_PVNK01000165.1"/>
</dbReference>
<dbReference type="AlphaFoldDB" id="A0A2S9XUP2"/>
<feature type="chain" id="PRO_5015498643" evidence="2">
    <location>
        <begin position="36"/>
        <end position="172"/>
    </location>
</feature>
<name>A0A2S9XUP2_9BACT</name>
<evidence type="ECO:0000313" key="3">
    <source>
        <dbReference type="EMBL" id="PRP96586.1"/>
    </source>
</evidence>
<gene>
    <name evidence="3" type="ORF">ENSA5_36620</name>
</gene>
<proteinExistence type="predicted"/>
<evidence type="ECO:0000313" key="4">
    <source>
        <dbReference type="Proteomes" id="UP000237968"/>
    </source>
</evidence>
<reference evidence="3 4" key="1">
    <citation type="submission" date="2018-03" db="EMBL/GenBank/DDBJ databases">
        <title>Draft Genome Sequences of the Obligatory Marine Myxobacteria Enhygromyxa salina SWB005.</title>
        <authorList>
            <person name="Poehlein A."/>
            <person name="Moghaddam J.A."/>
            <person name="Harms H."/>
            <person name="Alanjari M."/>
            <person name="Koenig G.M."/>
            <person name="Daniel R."/>
            <person name="Schaeberle T.F."/>
        </authorList>
    </citation>
    <scope>NUCLEOTIDE SEQUENCE [LARGE SCALE GENOMIC DNA]</scope>
    <source>
        <strain evidence="3 4">SWB005</strain>
    </source>
</reference>
<protein>
    <submittedName>
        <fullName evidence="3">Uncharacterized protein</fullName>
    </submittedName>
</protein>
<feature type="compositionally biased region" description="Low complexity" evidence="1">
    <location>
        <begin position="140"/>
        <end position="172"/>
    </location>
</feature>
<comment type="caution">
    <text evidence="3">The sequence shown here is derived from an EMBL/GenBank/DDBJ whole genome shotgun (WGS) entry which is preliminary data.</text>
</comment>
<keyword evidence="4" id="KW-1185">Reference proteome</keyword>